<protein>
    <recommendedName>
        <fullName evidence="6">Cytochrome c domain-containing protein</fullName>
    </recommendedName>
</protein>
<keyword evidence="3 4" id="KW-0408">Iron</keyword>
<dbReference type="GO" id="GO:0009055">
    <property type="term" value="F:electron transfer activity"/>
    <property type="evidence" value="ECO:0007669"/>
    <property type="project" value="InterPro"/>
</dbReference>
<dbReference type="GO" id="GO:0020037">
    <property type="term" value="F:heme binding"/>
    <property type="evidence" value="ECO:0007669"/>
    <property type="project" value="InterPro"/>
</dbReference>
<keyword evidence="5" id="KW-0732">Signal</keyword>
<evidence type="ECO:0000256" key="5">
    <source>
        <dbReference type="SAM" id="SignalP"/>
    </source>
</evidence>
<name>L7VW50_9BACT</name>
<dbReference type="GO" id="GO:0046872">
    <property type="term" value="F:metal ion binding"/>
    <property type="evidence" value="ECO:0007669"/>
    <property type="project" value="UniProtKB-KW"/>
</dbReference>
<accession>L7VW50</accession>
<dbReference type="AlphaFoldDB" id="L7VW50"/>
<dbReference type="InterPro" id="IPR036909">
    <property type="entry name" value="Cyt_c-like_dom_sf"/>
</dbReference>
<evidence type="ECO:0000259" key="6">
    <source>
        <dbReference type="PROSITE" id="PS51007"/>
    </source>
</evidence>
<proteinExistence type="predicted"/>
<keyword evidence="1 4" id="KW-0349">Heme</keyword>
<dbReference type="Pfam" id="PF13442">
    <property type="entry name" value="Cytochrome_CBB3"/>
    <property type="match status" value="1"/>
</dbReference>
<evidence type="ECO:0000313" key="7">
    <source>
        <dbReference type="EMBL" id="AGC71576.1"/>
    </source>
</evidence>
<evidence type="ECO:0000256" key="3">
    <source>
        <dbReference type="ARBA" id="ARBA00023004"/>
    </source>
</evidence>
<dbReference type="SUPFAM" id="SSF46626">
    <property type="entry name" value="Cytochrome c"/>
    <property type="match status" value="1"/>
</dbReference>
<feature type="domain" description="Cytochrome c" evidence="6">
    <location>
        <begin position="32"/>
        <end position="116"/>
    </location>
</feature>
<dbReference type="InterPro" id="IPR009056">
    <property type="entry name" value="Cyt_c-like_dom"/>
</dbReference>
<reference evidence="7" key="1">
    <citation type="submission" date="2012-09" db="EMBL/GenBank/DDBJ databases">
        <title>Metagenomic Characterization of a Microbial Community in Wastewater Detects High Levels of Antibiotic Resistance.</title>
        <authorList>
            <person name="Abrams M."/>
            <person name="Caldwell A."/>
            <person name="Vandaei E."/>
            <person name="Lee W."/>
            <person name="Perrott J."/>
            <person name="Khan S.Y."/>
            <person name="Ta J."/>
            <person name="Romero D."/>
            <person name="Nguyen V."/>
            <person name="Pourmand N."/>
            <person name="Ouverney C.C."/>
        </authorList>
    </citation>
    <scope>NUCLEOTIDE SEQUENCE</scope>
</reference>
<dbReference type="EMBL" id="JX649876">
    <property type="protein sequence ID" value="AGC71576.1"/>
    <property type="molecule type" value="Genomic_DNA"/>
</dbReference>
<organism evidence="7">
    <name type="scientific">uncultured bacterium A1Q1_fos_517</name>
    <dbReference type="NCBI Taxonomy" id="1256582"/>
    <lineage>
        <taxon>Bacteria</taxon>
        <taxon>environmental samples</taxon>
    </lineage>
</organism>
<evidence type="ECO:0000256" key="1">
    <source>
        <dbReference type="ARBA" id="ARBA00022617"/>
    </source>
</evidence>
<dbReference type="Gene3D" id="1.10.760.10">
    <property type="entry name" value="Cytochrome c-like domain"/>
    <property type="match status" value="1"/>
</dbReference>
<dbReference type="PROSITE" id="PS51007">
    <property type="entry name" value="CYTC"/>
    <property type="match status" value="1"/>
</dbReference>
<evidence type="ECO:0000256" key="4">
    <source>
        <dbReference type="PROSITE-ProRule" id="PRU00433"/>
    </source>
</evidence>
<feature type="chain" id="PRO_5003984894" description="Cytochrome c domain-containing protein" evidence="5">
    <location>
        <begin position="27"/>
        <end position="121"/>
    </location>
</feature>
<feature type="signal peptide" evidence="5">
    <location>
        <begin position="1"/>
        <end position="26"/>
    </location>
</feature>
<evidence type="ECO:0000256" key="2">
    <source>
        <dbReference type="ARBA" id="ARBA00022723"/>
    </source>
</evidence>
<sequence length="121" mass="13247">MTPAFAHRMRRRAAVVCVAAAGLAAAGCSLVEPKDPGERIYRRYCSSCHGVDGRGNTVRYMSNDWADLTDGSWKTFGDDGSIETTIREGVFGQMPARDDLSREEMKALLGYLRKLRGETGG</sequence>
<keyword evidence="2 4" id="KW-0479">Metal-binding</keyword>